<feature type="compositionally biased region" description="Basic residues" evidence="1">
    <location>
        <begin position="57"/>
        <end position="67"/>
    </location>
</feature>
<protein>
    <submittedName>
        <fullName evidence="2">Uncharacterized protein</fullName>
    </submittedName>
</protein>
<evidence type="ECO:0000256" key="1">
    <source>
        <dbReference type="SAM" id="MobiDB-lite"/>
    </source>
</evidence>
<dbReference type="EMBL" id="JAFNME010000034">
    <property type="protein sequence ID" value="MBO1250626.1"/>
    <property type="molecule type" value="Genomic_DNA"/>
</dbReference>
<evidence type="ECO:0000313" key="3">
    <source>
        <dbReference type="Proteomes" id="UP000664731"/>
    </source>
</evidence>
<reference evidence="2" key="1">
    <citation type="submission" date="2021-03" db="EMBL/GenBank/DDBJ databases">
        <title>Comamonas denitrificans.</title>
        <authorList>
            <person name="Finster K."/>
        </authorList>
    </citation>
    <scope>NUCLEOTIDE SEQUENCE</scope>
    <source>
        <strain evidence="2">MM2021_4</strain>
    </source>
</reference>
<organism evidence="2 3">
    <name type="scientific">Comamonas denitrificans</name>
    <dbReference type="NCBI Taxonomy" id="117506"/>
    <lineage>
        <taxon>Bacteria</taxon>
        <taxon>Pseudomonadati</taxon>
        <taxon>Pseudomonadota</taxon>
        <taxon>Betaproteobacteria</taxon>
        <taxon>Burkholderiales</taxon>
        <taxon>Comamonadaceae</taxon>
        <taxon>Comamonas</taxon>
    </lineage>
</organism>
<evidence type="ECO:0000313" key="2">
    <source>
        <dbReference type="EMBL" id="MBO1250626.1"/>
    </source>
</evidence>
<feature type="non-terminal residue" evidence="2">
    <location>
        <position position="1"/>
    </location>
</feature>
<gene>
    <name evidence="2" type="ORF">J1777_12440</name>
</gene>
<dbReference type="Proteomes" id="UP000664731">
    <property type="component" value="Unassembled WGS sequence"/>
</dbReference>
<comment type="caution">
    <text evidence="2">The sequence shown here is derived from an EMBL/GenBank/DDBJ whole genome shotgun (WGS) entry which is preliminary data.</text>
</comment>
<proteinExistence type="predicted"/>
<dbReference type="RefSeq" id="WP_207576017.1">
    <property type="nucleotide sequence ID" value="NZ_JAFNME010000034.1"/>
</dbReference>
<sequence>HRREVSSAVPKLRSTPSLRPFLRGQERMSPAGARPGQRTKNQIRKQLPHAKLEHQGKIIKKPRKIKR</sequence>
<keyword evidence="3" id="KW-1185">Reference proteome</keyword>
<accession>A0A939H0I0</accession>
<dbReference type="AlphaFoldDB" id="A0A939H0I0"/>
<feature type="region of interest" description="Disordered" evidence="1">
    <location>
        <begin position="1"/>
        <end position="67"/>
    </location>
</feature>
<name>A0A939H0I0_9BURK</name>